<feature type="signal peptide" evidence="2">
    <location>
        <begin position="1"/>
        <end position="18"/>
    </location>
</feature>
<comment type="caution">
    <text evidence="3">The sequence shown here is derived from an EMBL/GenBank/DDBJ whole genome shotgun (WGS) entry which is preliminary data.</text>
</comment>
<name>A0A3D8QRL8_9EURO</name>
<proteinExistence type="predicted"/>
<protein>
    <submittedName>
        <fullName evidence="3">Uncharacterized protein</fullName>
    </submittedName>
</protein>
<evidence type="ECO:0000256" key="2">
    <source>
        <dbReference type="SAM" id="SignalP"/>
    </source>
</evidence>
<dbReference type="OrthoDB" id="8841220at2759"/>
<dbReference type="EMBL" id="PVWQ01000014">
    <property type="protein sequence ID" value="RDW64442.1"/>
    <property type="molecule type" value="Genomic_DNA"/>
</dbReference>
<reference evidence="3 4" key="1">
    <citation type="journal article" date="2018" name="IMA Fungus">
        <title>IMA Genome-F 9: Draft genome sequence of Annulohypoxylon stygium, Aspergillus mulundensis, Berkeleyomyces basicola (syn. Thielaviopsis basicola), Ceratocystis smalleyi, two Cercospora beticola strains, Coleophoma cylindrospora, Fusarium fracticaudum, Phialophora cf. hyalina, and Morchella septimelata.</title>
        <authorList>
            <person name="Wingfield B.D."/>
            <person name="Bills G.F."/>
            <person name="Dong Y."/>
            <person name="Huang W."/>
            <person name="Nel W.J."/>
            <person name="Swalarsk-Parry B.S."/>
            <person name="Vaghefi N."/>
            <person name="Wilken P.M."/>
            <person name="An Z."/>
            <person name="de Beer Z.W."/>
            <person name="De Vos L."/>
            <person name="Chen L."/>
            <person name="Duong T.A."/>
            <person name="Gao Y."/>
            <person name="Hammerbacher A."/>
            <person name="Kikkert J.R."/>
            <person name="Li Y."/>
            <person name="Li H."/>
            <person name="Li K."/>
            <person name="Li Q."/>
            <person name="Liu X."/>
            <person name="Ma X."/>
            <person name="Naidoo K."/>
            <person name="Pethybridge S.J."/>
            <person name="Sun J."/>
            <person name="Steenkamp E.T."/>
            <person name="van der Nest M.A."/>
            <person name="van Wyk S."/>
            <person name="Wingfield M.J."/>
            <person name="Xiong C."/>
            <person name="Yue Q."/>
            <person name="Zhang X."/>
        </authorList>
    </citation>
    <scope>NUCLEOTIDE SEQUENCE [LARGE SCALE GENOMIC DNA]</scope>
    <source>
        <strain evidence="3 4">DSM 5745</strain>
    </source>
</reference>
<evidence type="ECO:0000256" key="1">
    <source>
        <dbReference type="SAM" id="MobiDB-lite"/>
    </source>
</evidence>
<organism evidence="3 4">
    <name type="scientific">Aspergillus mulundensis</name>
    <dbReference type="NCBI Taxonomy" id="1810919"/>
    <lineage>
        <taxon>Eukaryota</taxon>
        <taxon>Fungi</taxon>
        <taxon>Dikarya</taxon>
        <taxon>Ascomycota</taxon>
        <taxon>Pezizomycotina</taxon>
        <taxon>Eurotiomycetes</taxon>
        <taxon>Eurotiomycetidae</taxon>
        <taxon>Eurotiales</taxon>
        <taxon>Aspergillaceae</taxon>
        <taxon>Aspergillus</taxon>
        <taxon>Aspergillus subgen. Nidulantes</taxon>
    </lineage>
</organism>
<accession>A0A3D8QRL8</accession>
<dbReference type="GeneID" id="38120223"/>
<gene>
    <name evidence="3" type="ORF">DSM5745_09853</name>
</gene>
<feature type="chain" id="PRO_5017728686" evidence="2">
    <location>
        <begin position="19"/>
        <end position="136"/>
    </location>
</feature>
<dbReference type="RefSeq" id="XP_026599601.1">
    <property type="nucleotide sequence ID" value="XM_026751869.1"/>
</dbReference>
<dbReference type="Proteomes" id="UP000256690">
    <property type="component" value="Unassembled WGS sequence"/>
</dbReference>
<keyword evidence="2" id="KW-0732">Signal</keyword>
<evidence type="ECO:0000313" key="4">
    <source>
        <dbReference type="Proteomes" id="UP000256690"/>
    </source>
</evidence>
<dbReference type="AlphaFoldDB" id="A0A3D8QRL8"/>
<sequence>MPWSFVLPQAIFASPLLATLTPIATGSTVGYLVNRAPRHKTKIPHPAPTPGQPTPLALPARLDAPLRPNGVRVIPLHNAHARAGNNRPAEPVHRAAGPQPPLDAAVFRGAQAGSRGGGYGASWWDGGRDDAGAFRG</sequence>
<keyword evidence="4" id="KW-1185">Reference proteome</keyword>
<evidence type="ECO:0000313" key="3">
    <source>
        <dbReference type="EMBL" id="RDW64442.1"/>
    </source>
</evidence>
<feature type="region of interest" description="Disordered" evidence="1">
    <location>
        <begin position="40"/>
        <end position="62"/>
    </location>
</feature>